<dbReference type="GO" id="GO:0005216">
    <property type="term" value="F:monoatomic ion channel activity"/>
    <property type="evidence" value="ECO:0007669"/>
    <property type="project" value="InterPro"/>
</dbReference>
<dbReference type="AlphaFoldDB" id="A0A1D2N518"/>
<evidence type="ECO:0000256" key="4">
    <source>
        <dbReference type="ARBA" id="ARBA00022989"/>
    </source>
</evidence>
<evidence type="ECO:0000256" key="3">
    <source>
        <dbReference type="ARBA" id="ARBA00022692"/>
    </source>
</evidence>
<comment type="subcellular location">
    <subcellularLocation>
        <location evidence="1">Membrane</location>
        <topology evidence="1">Multi-pass membrane protein</topology>
    </subcellularLocation>
</comment>
<dbReference type="Gene3D" id="1.20.120.350">
    <property type="entry name" value="Voltage-gated potassium channels. Chain C"/>
    <property type="match status" value="1"/>
</dbReference>
<keyword evidence="3 8" id="KW-0812">Transmembrane</keyword>
<proteinExistence type="inferred from homology"/>
<dbReference type="SUPFAM" id="SSF49742">
    <property type="entry name" value="PHM/PNGase F"/>
    <property type="match status" value="2"/>
</dbReference>
<dbReference type="EMBL" id="LJIJ01000214">
    <property type="protein sequence ID" value="ODN00322.1"/>
    <property type="molecule type" value="Genomic_DNA"/>
</dbReference>
<dbReference type="Gene3D" id="2.60.120.310">
    <property type="entry name" value="Copper type II, ascorbate-dependent monooxygenase, N-terminal domain"/>
    <property type="match status" value="1"/>
</dbReference>
<keyword evidence="4 8" id="KW-1133">Transmembrane helix</keyword>
<evidence type="ECO:0000259" key="9">
    <source>
        <dbReference type="PROSITE" id="PS50836"/>
    </source>
</evidence>
<dbReference type="GO" id="GO:0005615">
    <property type="term" value="C:extracellular space"/>
    <property type="evidence" value="ECO:0007669"/>
    <property type="project" value="TreeGrafter"/>
</dbReference>
<dbReference type="Pfam" id="PF03712">
    <property type="entry name" value="Cu2_monoox_C"/>
    <property type="match status" value="1"/>
</dbReference>
<comment type="similarity">
    <text evidence="2">Belongs to the copper type II ascorbate-dependent monooxygenase family.</text>
</comment>
<accession>A0A1D2N518</accession>
<dbReference type="PANTHER" id="PTHR10157">
    <property type="entry name" value="DOPAMINE BETA HYDROXYLASE RELATED"/>
    <property type="match status" value="1"/>
</dbReference>
<keyword evidence="7" id="KW-0325">Glycoprotein</keyword>
<reference evidence="10 11" key="1">
    <citation type="journal article" date="2016" name="Genome Biol. Evol.">
        <title>Gene Family Evolution Reflects Adaptation to Soil Environmental Stressors in the Genome of the Collembolan Orchesella cincta.</title>
        <authorList>
            <person name="Faddeeva-Vakhrusheva A."/>
            <person name="Derks M.F."/>
            <person name="Anvar S.Y."/>
            <person name="Agamennone V."/>
            <person name="Suring W."/>
            <person name="Smit S."/>
            <person name="van Straalen N.M."/>
            <person name="Roelofs D."/>
        </authorList>
    </citation>
    <scope>NUCLEOTIDE SEQUENCE [LARGE SCALE GENOMIC DNA]</scope>
    <source>
        <tissue evidence="10">Mixed pool</tissue>
    </source>
</reference>
<evidence type="ECO:0000256" key="6">
    <source>
        <dbReference type="ARBA" id="ARBA00023157"/>
    </source>
</evidence>
<dbReference type="FunFam" id="2.60.120.230:FF:000001">
    <property type="entry name" value="Monooxygenase, DBH-like 1"/>
    <property type="match status" value="1"/>
</dbReference>
<evidence type="ECO:0000256" key="5">
    <source>
        <dbReference type="ARBA" id="ARBA00023136"/>
    </source>
</evidence>
<feature type="transmembrane region" description="Helical" evidence="8">
    <location>
        <begin position="870"/>
        <end position="888"/>
    </location>
</feature>
<feature type="non-terminal residue" evidence="10">
    <location>
        <position position="1"/>
    </location>
</feature>
<dbReference type="Pfam" id="PF00520">
    <property type="entry name" value="Ion_trans"/>
    <property type="match status" value="1"/>
</dbReference>
<dbReference type="InterPro" id="IPR036939">
    <property type="entry name" value="Cu2_ascorb_mOase_N_sf"/>
</dbReference>
<dbReference type="InterPro" id="IPR000945">
    <property type="entry name" value="DBH-like"/>
</dbReference>
<dbReference type="PROSITE" id="PS50836">
    <property type="entry name" value="DOMON"/>
    <property type="match status" value="1"/>
</dbReference>
<dbReference type="InterPro" id="IPR008977">
    <property type="entry name" value="PHM/PNGase_F_dom_sf"/>
</dbReference>
<dbReference type="SUPFAM" id="SSF49344">
    <property type="entry name" value="CBD9-like"/>
    <property type="match status" value="1"/>
</dbReference>
<comment type="caution">
    <text evidence="10">The sequence shown here is derived from an EMBL/GenBank/DDBJ whole genome shotgun (WGS) entry which is preliminary data.</text>
</comment>
<keyword evidence="11" id="KW-1185">Reference proteome</keyword>
<evidence type="ECO:0000313" key="10">
    <source>
        <dbReference type="EMBL" id="ODN00322.1"/>
    </source>
</evidence>
<evidence type="ECO:0000256" key="1">
    <source>
        <dbReference type="ARBA" id="ARBA00004141"/>
    </source>
</evidence>
<dbReference type="GO" id="GO:0030667">
    <property type="term" value="C:secretory granule membrane"/>
    <property type="evidence" value="ECO:0007669"/>
    <property type="project" value="TreeGrafter"/>
</dbReference>
<dbReference type="InterPro" id="IPR024548">
    <property type="entry name" value="Cu2_monoox_C"/>
</dbReference>
<gene>
    <name evidence="10" type="ORF">Ocin01_06353</name>
</gene>
<dbReference type="CDD" id="cd09631">
    <property type="entry name" value="DOMON_DOH"/>
    <property type="match status" value="1"/>
</dbReference>
<dbReference type="InterPro" id="IPR014784">
    <property type="entry name" value="Cu2_ascorb_mOase-like_C"/>
</dbReference>
<dbReference type="GO" id="GO:0006589">
    <property type="term" value="P:octopamine biosynthetic process"/>
    <property type="evidence" value="ECO:0007669"/>
    <property type="project" value="TreeGrafter"/>
</dbReference>
<feature type="transmembrane region" description="Helical" evidence="8">
    <location>
        <begin position="975"/>
        <end position="997"/>
    </location>
</feature>
<feature type="transmembrane region" description="Helical" evidence="8">
    <location>
        <begin position="27"/>
        <end position="45"/>
    </location>
</feature>
<dbReference type="GO" id="GO:0005507">
    <property type="term" value="F:copper ion binding"/>
    <property type="evidence" value="ECO:0007669"/>
    <property type="project" value="InterPro"/>
</dbReference>
<sequence>VYILAPQFDTILEYAIFDSKMASKSHFTFLLALFALIFAGVYCDLRTTTFFGGKTYKWTHNMKLPSGMEVSWIDSDPNYITFVMKGPERGYISIGFSPSGGMAGADMFVGWVDSNGIGHLLDMHGTHNGQPILDKTQDPELLGAKEDDTGTMIIFRRKWDTCDEQDFPIGDDTMRLIWATSPSDPSHTERGYSPLYHGKDVLKRGVKSTFMKVLPRHRKFPDEEDVYPSHVFHADLTVTNVTVPKAETYYHCKIVKFPKLTSKHHIIAYRPLIAPPSIPNVHHINIYKCHIPEILRINAGDVFEKYVDHPGGDCYTNDSPKEWTEYCFEFRVAIAVGSEGDILPDHLGDVIGDTDGPSYYRIEVHYENPQGKHLIDSSGIRIFYTSILRQYEIAVLFAGHRRTPFLTIPPHQKEYTTFSFCGAECTTRGLPKDGIKIISVLLHAHLTGRKIILRHIRNGKELPPIAQDNHVDFNYQHYRMLKNEVTVLPGDELITECTYDTEMNETFIFGGLSTRREMCESFIVYYPKATLIDCRSQPEYYTYFGAIGVHNATGKMLNDLHLPFNSRALPFYMQDTALADDSMVIENGRSNEINHDIFREIVITRPKELEGYDVHDYMMNLNWDDKEFVKSVEARRKSGYHYMHCSSPGGKKILTSRDAFSFPVYETYEEPPKICLSQSSAVGKAASNLILEMLMCATVAVWFANIPFKMSGESKRAYLKANENDVLFKRADTFHQILMEDFRFMEAARMHSGEYEAANLNTDNLFPKEKCKELIVTSPHALINFATYSHKPQHEEITTKIMQTDIRSLRFQTRMATYPPFDIWAHWVLNTSIFKVIMVLVIIVNSVLIAVDQELGQGDQYRSTRRWLEAMDFFFLCLFVAEIILKWLDDFRGFWLEGWNVFDFAVTTISLVPPVLDIIYPGDGSEQSEDVEGKGIISAVRYLRILRVFRSLNVVTRLHKIQIIWEAVLKTFGELISITCLMAIFFYIFAIIGIHIFERFTHSHKPGLKYRDAFEDIPKAIVHLFLVFTVDQYDDLLQSLVQVMGIKIPLIFILIWILLAGFIFQNIFTGVMVNNFQNIRESLIEESSEIQQHRRLAMELTFSENLEEENENKDDVHLAWEKETFQNLHILTALEDNLTPTVWPRDTLFQYYILLEAMANSIDERNYILRQLDQALVRHVDP</sequence>
<dbReference type="SUPFAM" id="SSF81324">
    <property type="entry name" value="Voltage-gated potassium channels"/>
    <property type="match status" value="1"/>
</dbReference>
<dbReference type="Gene3D" id="2.60.120.230">
    <property type="match status" value="1"/>
</dbReference>
<dbReference type="Gene3D" id="2.60.40.1210">
    <property type="entry name" value="Cellobiose dehydrogenase, cytochrome domain"/>
    <property type="match status" value="1"/>
</dbReference>
<dbReference type="GO" id="GO:0004500">
    <property type="term" value="F:dopamine beta-monooxygenase activity"/>
    <property type="evidence" value="ECO:0007669"/>
    <property type="project" value="InterPro"/>
</dbReference>
<dbReference type="InterPro" id="IPR005018">
    <property type="entry name" value="DOMON_domain"/>
</dbReference>
<dbReference type="InterPro" id="IPR045266">
    <property type="entry name" value="DOH_DOMON"/>
</dbReference>
<dbReference type="GO" id="GO:0042421">
    <property type="term" value="P:norepinephrine biosynthetic process"/>
    <property type="evidence" value="ECO:0007669"/>
    <property type="project" value="TreeGrafter"/>
</dbReference>
<dbReference type="SMART" id="SM00664">
    <property type="entry name" value="DoH"/>
    <property type="match status" value="1"/>
</dbReference>
<protein>
    <recommendedName>
        <fullName evidence="9">DOMON domain-containing protein</fullName>
    </recommendedName>
</protein>
<dbReference type="InterPro" id="IPR027359">
    <property type="entry name" value="Volt_channel_dom_sf"/>
</dbReference>
<dbReference type="OrthoDB" id="10003276at2759"/>
<evidence type="ECO:0000313" key="11">
    <source>
        <dbReference type="Proteomes" id="UP000094527"/>
    </source>
</evidence>
<dbReference type="Gene3D" id="1.10.287.70">
    <property type="match status" value="1"/>
</dbReference>
<keyword evidence="5 8" id="KW-0472">Membrane</keyword>
<dbReference type="Pfam" id="PF03351">
    <property type="entry name" value="DOMON"/>
    <property type="match status" value="1"/>
</dbReference>
<feature type="transmembrane region" description="Helical" evidence="8">
    <location>
        <begin position="824"/>
        <end position="849"/>
    </location>
</feature>
<dbReference type="PANTHER" id="PTHR10157:SF23">
    <property type="entry name" value="MOXD1 HOMOLOG 1"/>
    <property type="match status" value="1"/>
</dbReference>
<evidence type="ECO:0000256" key="2">
    <source>
        <dbReference type="ARBA" id="ARBA00010676"/>
    </source>
</evidence>
<feature type="domain" description="DOMON" evidence="9">
    <location>
        <begin position="66"/>
        <end position="181"/>
    </location>
</feature>
<dbReference type="STRING" id="48709.A0A1D2N518"/>
<feature type="transmembrane region" description="Helical" evidence="8">
    <location>
        <begin position="1048"/>
        <end position="1068"/>
    </location>
</feature>
<dbReference type="InterPro" id="IPR005821">
    <property type="entry name" value="Ion_trans_dom"/>
</dbReference>
<dbReference type="Pfam" id="PF01082">
    <property type="entry name" value="Cu2_monooxygen"/>
    <property type="match status" value="1"/>
</dbReference>
<name>A0A1D2N518_ORCCI</name>
<dbReference type="GO" id="GO:0042420">
    <property type="term" value="P:dopamine catabolic process"/>
    <property type="evidence" value="ECO:0007669"/>
    <property type="project" value="TreeGrafter"/>
</dbReference>
<dbReference type="InterPro" id="IPR000323">
    <property type="entry name" value="Cu2_ascorb_mOase_N"/>
</dbReference>
<organism evidence="10 11">
    <name type="scientific">Orchesella cincta</name>
    <name type="common">Springtail</name>
    <name type="synonym">Podura cincta</name>
    <dbReference type="NCBI Taxonomy" id="48709"/>
    <lineage>
        <taxon>Eukaryota</taxon>
        <taxon>Metazoa</taxon>
        <taxon>Ecdysozoa</taxon>
        <taxon>Arthropoda</taxon>
        <taxon>Hexapoda</taxon>
        <taxon>Collembola</taxon>
        <taxon>Entomobryomorpha</taxon>
        <taxon>Entomobryoidea</taxon>
        <taxon>Orchesellidae</taxon>
        <taxon>Orchesellinae</taxon>
        <taxon>Orchesella</taxon>
    </lineage>
</organism>
<evidence type="ECO:0000256" key="8">
    <source>
        <dbReference type="SAM" id="Phobius"/>
    </source>
</evidence>
<keyword evidence="6" id="KW-1015">Disulfide bond</keyword>
<evidence type="ECO:0000256" key="7">
    <source>
        <dbReference type="ARBA" id="ARBA00023180"/>
    </source>
</evidence>
<dbReference type="Proteomes" id="UP000094527">
    <property type="component" value="Unassembled WGS sequence"/>
</dbReference>